<evidence type="ECO:0000256" key="7">
    <source>
        <dbReference type="ARBA" id="ARBA00022989"/>
    </source>
</evidence>
<reference evidence="10" key="1">
    <citation type="submission" date="2017-03" db="EMBL/GenBank/DDBJ databases">
        <authorList>
            <consortium name="AG Boll"/>
        </authorList>
    </citation>
    <scope>NUCLEOTIDE SEQUENCE [LARGE SCALE GENOMIC DNA]</scope>
    <source>
        <strain evidence="10">Chol</strain>
    </source>
</reference>
<keyword evidence="6 9" id="KW-0812">Transmembrane</keyword>
<dbReference type="UniPathway" id="UPA00148"/>
<comment type="pathway">
    <text evidence="2 9">Cofactor biosynthesis; adenosylcobalamin biosynthesis.</text>
</comment>
<sequence length="328" mass="36464">MRAVVSWGTVRIIPIIPIIPFAGMSLFSIVIALILEQVRPLAQQRFVRAPLTRYAQFLETYCNDGRRIHGTIAWLAAMLPPLLLLLLLQFAIARWQPLLLLPFNVAVLYVTMGFRQFSHYFTDTHLALRMGELERARALIGEWRGRSAERLSSREVARLAIEEALLASHQHVFAPLFYFVALGPAGAMLYRLALFFRGQWGGSEVGVFGETARKAFHYIDWLPLRCTAAVFAMVGNFEDAVYCWRTQAANWPDPASGILLASGAGAIGVRLGQPLQEAGEVAFSERPELGSGEEADADSMQSAIGLVWRSLVLCVLLLALFWVASWMG</sequence>
<proteinExistence type="inferred from homology"/>
<keyword evidence="5 9" id="KW-0169">Cobalamin biosynthesis</keyword>
<dbReference type="PANTHER" id="PTHR34308:SF1">
    <property type="entry name" value="COBALAMIN BIOSYNTHESIS PROTEIN CBIB"/>
    <property type="match status" value="1"/>
</dbReference>
<keyword evidence="4 9" id="KW-1003">Cell membrane</keyword>
<feature type="transmembrane region" description="Helical" evidence="9">
    <location>
        <begin position="72"/>
        <end position="92"/>
    </location>
</feature>
<dbReference type="GO" id="GO:0015420">
    <property type="term" value="F:ABC-type vitamin B12 transporter activity"/>
    <property type="evidence" value="ECO:0007669"/>
    <property type="project" value="UniProtKB-UniRule"/>
</dbReference>
<evidence type="ECO:0000313" key="10">
    <source>
        <dbReference type="EMBL" id="SMB31401.1"/>
    </source>
</evidence>
<evidence type="ECO:0000256" key="3">
    <source>
        <dbReference type="ARBA" id="ARBA00006263"/>
    </source>
</evidence>
<dbReference type="EMBL" id="LT837803">
    <property type="protein sequence ID" value="SMB31401.1"/>
    <property type="molecule type" value="Genomic_DNA"/>
</dbReference>
<comment type="caution">
    <text evidence="9">Lacks conserved residue(s) required for the propagation of feature annotation.</text>
</comment>
<name>A0A7Z7HTU5_9PROT</name>
<dbReference type="AlphaFoldDB" id="A0A7Z7HTU5"/>
<feature type="transmembrane region" description="Helical" evidence="9">
    <location>
        <begin position="12"/>
        <end position="35"/>
    </location>
</feature>
<keyword evidence="8 9" id="KW-0472">Membrane</keyword>
<feature type="transmembrane region" description="Helical" evidence="9">
    <location>
        <begin position="172"/>
        <end position="190"/>
    </location>
</feature>
<dbReference type="GO" id="GO:0005886">
    <property type="term" value="C:plasma membrane"/>
    <property type="evidence" value="ECO:0007669"/>
    <property type="project" value="UniProtKB-SubCell"/>
</dbReference>
<comment type="function">
    <text evidence="9">Converts cobyric acid to cobinamide by the addition of aminopropanol on the F carboxylic group.</text>
</comment>
<evidence type="ECO:0000256" key="1">
    <source>
        <dbReference type="ARBA" id="ARBA00004651"/>
    </source>
</evidence>
<gene>
    <name evidence="9 10" type="primary">cobD</name>
    <name evidence="10" type="ORF">SDENCHOL_21149</name>
</gene>
<evidence type="ECO:0000313" key="11">
    <source>
        <dbReference type="Proteomes" id="UP000242886"/>
    </source>
</evidence>
<evidence type="ECO:0000256" key="6">
    <source>
        <dbReference type="ARBA" id="ARBA00022692"/>
    </source>
</evidence>
<comment type="similarity">
    <text evidence="3 9">Belongs to the CobD/CbiB family.</text>
</comment>
<dbReference type="InterPro" id="IPR004485">
    <property type="entry name" value="Cobalamin_biosynth_CobD/CbiB"/>
</dbReference>
<evidence type="ECO:0000256" key="2">
    <source>
        <dbReference type="ARBA" id="ARBA00004953"/>
    </source>
</evidence>
<keyword evidence="7 9" id="KW-1133">Transmembrane helix</keyword>
<protein>
    <recommendedName>
        <fullName evidence="9">Cobalamin biosynthesis protein CobD</fullName>
    </recommendedName>
</protein>
<dbReference type="GO" id="GO:0009236">
    <property type="term" value="P:cobalamin biosynthetic process"/>
    <property type="evidence" value="ECO:0007669"/>
    <property type="project" value="UniProtKB-UniRule"/>
</dbReference>
<dbReference type="NCBIfam" id="NF005792">
    <property type="entry name" value="PRK07630.1"/>
    <property type="match status" value="1"/>
</dbReference>
<keyword evidence="11" id="KW-1185">Reference proteome</keyword>
<evidence type="ECO:0000256" key="5">
    <source>
        <dbReference type="ARBA" id="ARBA00022573"/>
    </source>
</evidence>
<dbReference type="HAMAP" id="MF_00024">
    <property type="entry name" value="CobD_CbiB"/>
    <property type="match status" value="1"/>
</dbReference>
<organism evidence="10 11">
    <name type="scientific">Sterolibacterium denitrificans</name>
    <dbReference type="NCBI Taxonomy" id="157592"/>
    <lineage>
        <taxon>Bacteria</taxon>
        <taxon>Pseudomonadati</taxon>
        <taxon>Pseudomonadota</taxon>
        <taxon>Betaproteobacteria</taxon>
        <taxon>Nitrosomonadales</taxon>
        <taxon>Sterolibacteriaceae</taxon>
        <taxon>Sterolibacterium</taxon>
    </lineage>
</organism>
<dbReference type="GO" id="GO:0048472">
    <property type="term" value="F:threonine-phosphate decarboxylase activity"/>
    <property type="evidence" value="ECO:0007669"/>
    <property type="project" value="InterPro"/>
</dbReference>
<comment type="subcellular location">
    <subcellularLocation>
        <location evidence="1 9">Cell membrane</location>
        <topology evidence="1 9">Multi-pass membrane protein</topology>
    </subcellularLocation>
</comment>
<evidence type="ECO:0000256" key="4">
    <source>
        <dbReference type="ARBA" id="ARBA00022475"/>
    </source>
</evidence>
<dbReference type="PANTHER" id="PTHR34308">
    <property type="entry name" value="COBALAMIN BIOSYNTHESIS PROTEIN CBIB"/>
    <property type="match status" value="1"/>
</dbReference>
<evidence type="ECO:0000256" key="8">
    <source>
        <dbReference type="ARBA" id="ARBA00023136"/>
    </source>
</evidence>
<dbReference type="Proteomes" id="UP000242886">
    <property type="component" value="Chromosome SDENCHOL"/>
</dbReference>
<accession>A0A7Z7HTU5</accession>
<dbReference type="Pfam" id="PF03186">
    <property type="entry name" value="CobD_Cbib"/>
    <property type="match status" value="1"/>
</dbReference>
<evidence type="ECO:0000256" key="9">
    <source>
        <dbReference type="HAMAP-Rule" id="MF_00024"/>
    </source>
</evidence>
<feature type="transmembrane region" description="Helical" evidence="9">
    <location>
        <begin position="306"/>
        <end position="327"/>
    </location>
</feature>